<dbReference type="PANTHER" id="PTHR43941:SF1">
    <property type="entry name" value="STRUCTURAL MAINTENANCE OF CHROMOSOMES PROTEIN 2"/>
    <property type="match status" value="1"/>
</dbReference>
<dbReference type="AlphaFoldDB" id="A0A368R514"/>
<feature type="coiled-coil region" evidence="1">
    <location>
        <begin position="254"/>
        <end position="401"/>
    </location>
</feature>
<dbReference type="PANTHER" id="PTHR43941">
    <property type="entry name" value="STRUCTURAL MAINTENANCE OF CHROMOSOMES PROTEIN 2"/>
    <property type="match status" value="1"/>
</dbReference>
<reference evidence="3" key="1">
    <citation type="journal article" date="2012" name="Nat. Biotechnol.">
        <title>Reference genome sequence of the model plant Setaria.</title>
        <authorList>
            <person name="Bennetzen J.L."/>
            <person name="Schmutz J."/>
            <person name="Wang H."/>
            <person name="Percifield R."/>
            <person name="Hawkins J."/>
            <person name="Pontaroli A.C."/>
            <person name="Estep M."/>
            <person name="Feng L."/>
            <person name="Vaughn J.N."/>
            <person name="Grimwood J."/>
            <person name="Jenkins J."/>
            <person name="Barry K."/>
            <person name="Lindquist E."/>
            <person name="Hellsten U."/>
            <person name="Deshpande S."/>
            <person name="Wang X."/>
            <person name="Wu X."/>
            <person name="Mitros T."/>
            <person name="Triplett J."/>
            <person name="Yang X."/>
            <person name="Ye C.Y."/>
            <person name="Mauro-Herrera M."/>
            <person name="Wang L."/>
            <person name="Li P."/>
            <person name="Sharma M."/>
            <person name="Sharma R."/>
            <person name="Ronald P.C."/>
            <person name="Panaud O."/>
            <person name="Kellogg E.A."/>
            <person name="Brutnell T.P."/>
            <person name="Doust A.N."/>
            <person name="Tuskan G.A."/>
            <person name="Rokhsar D."/>
            <person name="Devos K.M."/>
        </authorList>
    </citation>
    <scope>NUCLEOTIDE SEQUENCE [LARGE SCALE GENOMIC DNA]</scope>
    <source>
        <strain evidence="3">Yugu1</strain>
    </source>
</reference>
<gene>
    <name evidence="3" type="ORF">SETIT_5G102000v2</name>
</gene>
<dbReference type="STRING" id="4555.A0A368R514"/>
<feature type="compositionally biased region" description="Low complexity" evidence="2">
    <location>
        <begin position="17"/>
        <end position="33"/>
    </location>
</feature>
<feature type="compositionally biased region" description="Basic residues" evidence="2">
    <location>
        <begin position="565"/>
        <end position="575"/>
    </location>
</feature>
<reference evidence="3" key="2">
    <citation type="submission" date="2015-07" db="EMBL/GenBank/DDBJ databases">
        <authorList>
            <person name="Noorani M."/>
        </authorList>
    </citation>
    <scope>NUCLEOTIDE SEQUENCE</scope>
    <source>
        <strain evidence="3">Yugu1</strain>
    </source>
</reference>
<organism evidence="3">
    <name type="scientific">Setaria italica</name>
    <name type="common">Foxtail millet</name>
    <name type="synonym">Panicum italicum</name>
    <dbReference type="NCBI Taxonomy" id="4555"/>
    <lineage>
        <taxon>Eukaryota</taxon>
        <taxon>Viridiplantae</taxon>
        <taxon>Streptophyta</taxon>
        <taxon>Embryophyta</taxon>
        <taxon>Tracheophyta</taxon>
        <taxon>Spermatophyta</taxon>
        <taxon>Magnoliopsida</taxon>
        <taxon>Liliopsida</taxon>
        <taxon>Poales</taxon>
        <taxon>Poaceae</taxon>
        <taxon>PACMAD clade</taxon>
        <taxon>Panicoideae</taxon>
        <taxon>Panicodae</taxon>
        <taxon>Paniceae</taxon>
        <taxon>Cenchrinae</taxon>
        <taxon>Setaria</taxon>
    </lineage>
</organism>
<proteinExistence type="predicted"/>
<name>A0A368R514_SETIT</name>
<feature type="compositionally biased region" description="Gly residues" evidence="2">
    <location>
        <begin position="1"/>
        <end position="16"/>
    </location>
</feature>
<dbReference type="OrthoDB" id="678967at2759"/>
<protein>
    <submittedName>
        <fullName evidence="3">Uncharacterized protein</fullName>
    </submittedName>
</protein>
<feature type="region of interest" description="Disordered" evidence="2">
    <location>
        <begin position="565"/>
        <end position="588"/>
    </location>
</feature>
<feature type="region of interest" description="Disordered" evidence="2">
    <location>
        <begin position="1"/>
        <end position="44"/>
    </location>
</feature>
<dbReference type="EMBL" id="CM003532">
    <property type="protein sequence ID" value="RCV24640.1"/>
    <property type="molecule type" value="Genomic_DNA"/>
</dbReference>
<evidence type="ECO:0000256" key="1">
    <source>
        <dbReference type="SAM" id="Coils"/>
    </source>
</evidence>
<dbReference type="Gene3D" id="1.10.287.1490">
    <property type="match status" value="1"/>
</dbReference>
<feature type="coiled-coil region" evidence="1">
    <location>
        <begin position="68"/>
        <end position="153"/>
    </location>
</feature>
<feature type="coiled-coil region" evidence="1">
    <location>
        <begin position="188"/>
        <end position="222"/>
    </location>
</feature>
<accession>A0A368R514</accession>
<feature type="coiled-coil region" evidence="1">
    <location>
        <begin position="498"/>
        <end position="539"/>
    </location>
</feature>
<evidence type="ECO:0000313" key="3">
    <source>
        <dbReference type="EMBL" id="RCV24640.1"/>
    </source>
</evidence>
<evidence type="ECO:0000256" key="2">
    <source>
        <dbReference type="SAM" id="MobiDB-lite"/>
    </source>
</evidence>
<keyword evidence="1" id="KW-0175">Coiled coil</keyword>
<sequence length="588" mass="65039">MAPAGGDDGAGEGGGRPIPRGVDPSTAAGAAAGQDLGAESGSRKRKAAVLSGDLGSLVGNGEHLTVVCEDSQRILKEIKDLRAQLDEDVKELGYCEANQKLRVELAVKVKEIQCLRKQNEEMQAKYDGMRKLNEELYDKNDGLVKQNEELQANNGGLVKQNEVLQTSNDGMKMVNGEPKAKNGGLTIQNELKANNDGLMQQNEELQSKHDGLVIHNEQLQAKNVSLAELQTISDVMMKQNRRLHAKNAGLMKWSAGLQAKIDDLMKQNKELQAKNDGLRKQTEMLQAKNVGLMVRIEEVHAENDGQRKRSEKLQAKNGSLTKGNKELQARNDSLTKRIEELQAKDDGLTKGNEELQAKINDSMRKWNKELQGLYKHIMKIMKILENEIDTKRKDLLQLEELYRTFFPIPQPEEVKSSVEVQSTSQGLNDGLTGCTDIGTKNSGDIILESVPCLKQAEAILCQAASNFEEIGHLQTQVTKSETAVDQLMAMDRKLVETKAALKKEIAAYAAYLERTQKKIEEAESEKASAKQLMATTQQVQDVSDIGFDDTEVDIRICDLMVTGRKSKSSFKKNKQHRSDTKTGGKVSS</sequence>